<keyword evidence="4" id="KW-1185">Reference proteome</keyword>
<accession>A0A7S7NTI0</accession>
<sequence length="183" mass="20282">MKARAAILLLAVAVWAQEPTPRQRATTAINDLGRVLQQLLSEEMKQGSYAGAVKSCAENAQVVTEEFAHERGLELRRISLKYRNTKDQPDEWEAQHLRAWAKQMEAGQPVAPVEETVTENGRRFLRVMKPIAIQAVCLGCHGPRDQIAPEVKEALDAHYPRDKATGYKAGELRGAFSALVALP</sequence>
<evidence type="ECO:0000313" key="3">
    <source>
        <dbReference type="EMBL" id="QOY89521.1"/>
    </source>
</evidence>
<feature type="signal peptide" evidence="1">
    <location>
        <begin position="1"/>
        <end position="16"/>
    </location>
</feature>
<dbReference type="EMBL" id="CP063849">
    <property type="protein sequence ID" value="QOY89521.1"/>
    <property type="molecule type" value="Genomic_DNA"/>
</dbReference>
<dbReference type="Gene3D" id="3.30.450.290">
    <property type="match status" value="1"/>
</dbReference>
<feature type="domain" description="Tll0287-like" evidence="2">
    <location>
        <begin position="39"/>
        <end position="178"/>
    </location>
</feature>
<organism evidence="3 4">
    <name type="scientific">Paludibaculum fermentans</name>
    <dbReference type="NCBI Taxonomy" id="1473598"/>
    <lineage>
        <taxon>Bacteria</taxon>
        <taxon>Pseudomonadati</taxon>
        <taxon>Acidobacteriota</taxon>
        <taxon>Terriglobia</taxon>
        <taxon>Bryobacterales</taxon>
        <taxon>Bryobacteraceae</taxon>
        <taxon>Paludibaculum</taxon>
    </lineage>
</organism>
<dbReference type="Proteomes" id="UP000593892">
    <property type="component" value="Chromosome"/>
</dbReference>
<gene>
    <name evidence="3" type="ORF">IRI77_06095</name>
</gene>
<dbReference type="RefSeq" id="WP_194451183.1">
    <property type="nucleotide sequence ID" value="NZ_CP063849.1"/>
</dbReference>
<proteinExistence type="predicted"/>
<evidence type="ECO:0000259" key="2">
    <source>
        <dbReference type="Pfam" id="PF11845"/>
    </source>
</evidence>
<dbReference type="Pfam" id="PF11845">
    <property type="entry name" value="Tll0287-like"/>
    <property type="match status" value="1"/>
</dbReference>
<feature type="chain" id="PRO_5032395848" evidence="1">
    <location>
        <begin position="17"/>
        <end position="183"/>
    </location>
</feature>
<keyword evidence="1" id="KW-0732">Signal</keyword>
<dbReference type="AlphaFoldDB" id="A0A7S7NTI0"/>
<dbReference type="InterPro" id="IPR021796">
    <property type="entry name" value="Tll0287-like_dom"/>
</dbReference>
<name>A0A7S7NTI0_PALFE</name>
<protein>
    <submittedName>
        <fullName evidence="3">DUF3365 domain-containing protein</fullName>
    </submittedName>
</protein>
<dbReference type="KEGG" id="pfer:IRI77_06095"/>
<evidence type="ECO:0000313" key="4">
    <source>
        <dbReference type="Proteomes" id="UP000593892"/>
    </source>
</evidence>
<reference evidence="3 4" key="1">
    <citation type="submission" date="2020-10" db="EMBL/GenBank/DDBJ databases">
        <title>Complete genome sequence of Paludibaculum fermentans P105T, a facultatively anaerobic acidobacterium capable of dissimilatory Fe(III) reduction.</title>
        <authorList>
            <person name="Dedysh S.N."/>
            <person name="Beletsky A.V."/>
            <person name="Kulichevskaya I.S."/>
            <person name="Mardanov A.V."/>
            <person name="Ravin N.V."/>
        </authorList>
    </citation>
    <scope>NUCLEOTIDE SEQUENCE [LARGE SCALE GENOMIC DNA]</scope>
    <source>
        <strain evidence="3 4">P105</strain>
    </source>
</reference>
<evidence type="ECO:0000256" key="1">
    <source>
        <dbReference type="SAM" id="SignalP"/>
    </source>
</evidence>